<evidence type="ECO:0000313" key="4">
    <source>
        <dbReference type="Proteomes" id="UP000278627"/>
    </source>
</evidence>
<dbReference type="EMBL" id="UZAD01002732">
    <property type="protein sequence ID" value="VDN85996.1"/>
    <property type="molecule type" value="Genomic_DNA"/>
</dbReference>
<organism evidence="5">
    <name type="scientific">Brugia pahangi</name>
    <name type="common">Filarial nematode worm</name>
    <dbReference type="NCBI Taxonomy" id="6280"/>
    <lineage>
        <taxon>Eukaryota</taxon>
        <taxon>Metazoa</taxon>
        <taxon>Ecdysozoa</taxon>
        <taxon>Nematoda</taxon>
        <taxon>Chromadorea</taxon>
        <taxon>Rhabditida</taxon>
        <taxon>Spirurina</taxon>
        <taxon>Spiruromorpha</taxon>
        <taxon>Filarioidea</taxon>
        <taxon>Onchocercidae</taxon>
        <taxon>Brugia</taxon>
    </lineage>
</organism>
<dbReference type="SUPFAM" id="SSF49723">
    <property type="entry name" value="Lipase/lipooxygenase domain (PLAT/LH2 domain)"/>
    <property type="match status" value="1"/>
</dbReference>
<keyword evidence="4" id="KW-1185">Reference proteome</keyword>
<dbReference type="PROSITE" id="PS50095">
    <property type="entry name" value="PLAT"/>
    <property type="match status" value="1"/>
</dbReference>
<name>A0A0N4T9F9_BRUPA</name>
<dbReference type="InterPro" id="IPR036392">
    <property type="entry name" value="PLAT/LH2_dom_sf"/>
</dbReference>
<protein>
    <submittedName>
        <fullName evidence="5">PLAT domain-containing protein</fullName>
    </submittedName>
</protein>
<dbReference type="WBParaSite" id="BPAG_0000484601-mRNA-1">
    <property type="protein sequence ID" value="BPAG_0000484601-mRNA-1"/>
    <property type="gene ID" value="BPAG_0000484601"/>
</dbReference>
<gene>
    <name evidence="3" type="ORF">BPAG_LOCUS4810</name>
</gene>
<dbReference type="Proteomes" id="UP000278627">
    <property type="component" value="Unassembled WGS sequence"/>
</dbReference>
<reference evidence="3 4" key="2">
    <citation type="submission" date="2018-11" db="EMBL/GenBank/DDBJ databases">
        <authorList>
            <consortium name="Pathogen Informatics"/>
        </authorList>
    </citation>
    <scope>NUCLEOTIDE SEQUENCE [LARGE SCALE GENOMIC DNA]</scope>
</reference>
<evidence type="ECO:0000313" key="3">
    <source>
        <dbReference type="EMBL" id="VDN85996.1"/>
    </source>
</evidence>
<dbReference type="InterPro" id="IPR001024">
    <property type="entry name" value="PLAT/LH2_dom"/>
</dbReference>
<dbReference type="STRING" id="6280.A0A0N4T9F9"/>
<dbReference type="Gene3D" id="2.40.180.10">
    <property type="entry name" value="Catalase core domain"/>
    <property type="match status" value="1"/>
</dbReference>
<evidence type="ECO:0000259" key="2">
    <source>
        <dbReference type="PROSITE" id="PS50095"/>
    </source>
</evidence>
<comment type="caution">
    <text evidence="1">Lacks conserved residue(s) required for the propagation of feature annotation.</text>
</comment>
<evidence type="ECO:0000313" key="5">
    <source>
        <dbReference type="WBParaSite" id="BPAG_0000484601-mRNA-1"/>
    </source>
</evidence>
<sequence length="201" mass="22649">QKAADISTIIKVRVGIDDSQYLNCTSSNDAQFNDENIIEIQKLQPSTCSVRKILVYFEMKLYDSENGDELRFPAVNTILTLESVYEFPAVWPDIPPISNVVYIITVNSGESSADFDVYLTLNGTKGDTGLRKLINDDIDPFQEKKMSKFEVEAVSIGELLTTSIVIKNENDVYGRIKESAGKRFSINRRLMKKTRVFLCSA</sequence>
<feature type="domain" description="PLAT" evidence="2">
    <location>
        <begin position="100"/>
        <end position="201"/>
    </location>
</feature>
<proteinExistence type="predicted"/>
<dbReference type="AlphaFoldDB" id="A0A0N4T9F9"/>
<reference evidence="5" key="1">
    <citation type="submission" date="2017-02" db="UniProtKB">
        <authorList>
            <consortium name="WormBaseParasite"/>
        </authorList>
    </citation>
    <scope>IDENTIFICATION</scope>
</reference>
<accession>A0A0N4T9F9</accession>
<evidence type="ECO:0000256" key="1">
    <source>
        <dbReference type="PROSITE-ProRule" id="PRU00152"/>
    </source>
</evidence>